<dbReference type="AlphaFoldDB" id="D9TGS2"/>
<evidence type="ECO:0000313" key="3">
    <source>
        <dbReference type="Proteomes" id="UP000000347"/>
    </source>
</evidence>
<gene>
    <name evidence="2" type="ordered locus">COB47_0030</name>
</gene>
<evidence type="ECO:0000256" key="1">
    <source>
        <dbReference type="SAM" id="Phobius"/>
    </source>
</evidence>
<proteinExistence type="predicted"/>
<sequence>MNKKYYVTVVFFIAISVIVAVTVRLSFIDFKSLERMNKDNFKILRGGNILTIEKNNDIIENDNLSFSDLLNDAEVVVKGITLNERIYLHGATLTAFKVNKVYKGNISSKKIYLFEPSYFDFKYSTFFIYNGYNLMRAGKEYILFLKNWQYKKCVQYHPFYKTKNVYILAHNSGIDKYSVNKSFEVKIVEDDVVYYKQIKNLDFCAYTNKEAEKYNELKKEVIVKLYNTRFN</sequence>
<dbReference type="RefSeq" id="WP_013289415.1">
    <property type="nucleotide sequence ID" value="NC_014392.1"/>
</dbReference>
<dbReference type="eggNOG" id="ENOG5032G35">
    <property type="taxonomic scope" value="Bacteria"/>
</dbReference>
<reference evidence="2 3" key="1">
    <citation type="journal article" date="2010" name="J. Bacteriol.">
        <title>Complete genome sequence of the cellulolytic thermophile Caldicellulosiruptor obsidiansis OB47T.</title>
        <authorList>
            <person name="Elkins J.G."/>
            <person name="Lochner A."/>
            <person name="Hamilton-Brehm S.D."/>
            <person name="Davenport K.W."/>
            <person name="Podar M."/>
            <person name="Brown S.D."/>
            <person name="Land M.L."/>
            <person name="Hauser L.J."/>
            <person name="Klingeman D.M."/>
            <person name="Raman B."/>
            <person name="Goodwin L.A."/>
            <person name="Tapia R."/>
            <person name="Meincke L.J."/>
            <person name="Detter J.C."/>
            <person name="Bruce D.C."/>
            <person name="Han C.S."/>
            <person name="Palumbo A.V."/>
            <person name="Cottingham R.W."/>
            <person name="Keller M."/>
            <person name="Graham D.E."/>
        </authorList>
    </citation>
    <scope>NUCLEOTIDE SEQUENCE [LARGE SCALE GENOMIC DNA]</scope>
    <source>
        <strain evidence="3">ATCC BAA-2073 / strain OB47</strain>
    </source>
</reference>
<dbReference type="HOGENOM" id="CLU_1244849_0_0_9"/>
<evidence type="ECO:0000313" key="2">
    <source>
        <dbReference type="EMBL" id="ADL41408.1"/>
    </source>
</evidence>
<dbReference type="STRING" id="608506.COB47_0030"/>
<accession>D9TGS2</accession>
<dbReference type="EMBL" id="CP002164">
    <property type="protein sequence ID" value="ADL41408.1"/>
    <property type="molecule type" value="Genomic_DNA"/>
</dbReference>
<keyword evidence="1" id="KW-0812">Transmembrane</keyword>
<organism evidence="2 3">
    <name type="scientific">Caldicellulosiruptor obsidiansis (strain ATCC BAA-2073 / JCM 16842 / OB47)</name>
    <dbReference type="NCBI Taxonomy" id="608506"/>
    <lineage>
        <taxon>Bacteria</taxon>
        <taxon>Bacillati</taxon>
        <taxon>Bacillota</taxon>
        <taxon>Bacillota incertae sedis</taxon>
        <taxon>Caldicellulosiruptorales</taxon>
        <taxon>Caldicellulosiruptoraceae</taxon>
        <taxon>Caldicellulosiruptor</taxon>
    </lineage>
</organism>
<keyword evidence="1" id="KW-0472">Membrane</keyword>
<dbReference type="Proteomes" id="UP000000347">
    <property type="component" value="Chromosome"/>
</dbReference>
<keyword evidence="1" id="KW-1133">Transmembrane helix</keyword>
<dbReference type="OrthoDB" id="1715854at2"/>
<name>D9TGS2_CALOO</name>
<protein>
    <submittedName>
        <fullName evidence="2">Uncharacterized protein</fullName>
    </submittedName>
</protein>
<dbReference type="KEGG" id="cob:COB47_0030"/>
<feature type="transmembrane region" description="Helical" evidence="1">
    <location>
        <begin position="6"/>
        <end position="27"/>
    </location>
</feature>
<keyword evidence="3" id="KW-1185">Reference proteome</keyword>